<gene>
    <name evidence="4" type="ORF">RDWZM_008812</name>
</gene>
<dbReference type="GO" id="GO:0005634">
    <property type="term" value="C:nucleus"/>
    <property type="evidence" value="ECO:0007669"/>
    <property type="project" value="TreeGrafter"/>
</dbReference>
<dbReference type="AlphaFoldDB" id="A0A9Q0M5A2"/>
<dbReference type="SUPFAM" id="SSF52540">
    <property type="entry name" value="P-loop containing nucleoside triphosphate hydrolases"/>
    <property type="match status" value="1"/>
</dbReference>
<feature type="domain" description="Clp1 P-loop" evidence="3">
    <location>
        <begin position="213"/>
        <end position="320"/>
    </location>
</feature>
<dbReference type="PANTHER" id="PTHR12755">
    <property type="entry name" value="CLEAVAGE/POLYADENYLATION FACTOR IA SUBUNIT CLP1P"/>
    <property type="match status" value="1"/>
</dbReference>
<dbReference type="EMBL" id="JAPWDV010000003">
    <property type="protein sequence ID" value="KAJ6217655.1"/>
    <property type="molecule type" value="Genomic_DNA"/>
</dbReference>
<evidence type="ECO:0000256" key="2">
    <source>
        <dbReference type="ARBA" id="ARBA00022840"/>
    </source>
</evidence>
<organism evidence="4 5">
    <name type="scientific">Blomia tropicalis</name>
    <name type="common">Mite</name>
    <dbReference type="NCBI Taxonomy" id="40697"/>
    <lineage>
        <taxon>Eukaryota</taxon>
        <taxon>Metazoa</taxon>
        <taxon>Ecdysozoa</taxon>
        <taxon>Arthropoda</taxon>
        <taxon>Chelicerata</taxon>
        <taxon>Arachnida</taxon>
        <taxon>Acari</taxon>
        <taxon>Acariformes</taxon>
        <taxon>Sarcoptiformes</taxon>
        <taxon>Astigmata</taxon>
        <taxon>Glycyphagoidea</taxon>
        <taxon>Echimyopodidae</taxon>
        <taxon>Blomia</taxon>
    </lineage>
</organism>
<dbReference type="Gene3D" id="3.40.50.300">
    <property type="entry name" value="P-loop containing nucleotide triphosphate hydrolases"/>
    <property type="match status" value="1"/>
</dbReference>
<feature type="domain" description="Clp1 P-loop" evidence="3">
    <location>
        <begin position="95"/>
        <end position="198"/>
    </location>
</feature>
<accession>A0A9Q0M5A2</accession>
<dbReference type="PANTHER" id="PTHR12755:SF6">
    <property type="entry name" value="POLYRIBONUCLEOTIDE 5'-HYDROXYL-KINASE CLP1"/>
    <property type="match status" value="1"/>
</dbReference>
<name>A0A9Q0M5A2_BLOTA</name>
<dbReference type="InterPro" id="IPR027417">
    <property type="entry name" value="P-loop_NTPase"/>
</dbReference>
<keyword evidence="2" id="KW-0067">ATP-binding</keyword>
<evidence type="ECO:0000313" key="5">
    <source>
        <dbReference type="Proteomes" id="UP001142055"/>
    </source>
</evidence>
<sequence length="496" mass="56934">MSDSDICLMSEGTSTERSSQPALTHYRCIKFEAKTEVEISIYKHKDNNDDKQSSNKQDDNLYLTLVSGQIAKELNYSRSEAEKFNQTGPNIIILGPCDAGKSTFAKILINCALNENWSPMYVDLDVGQGSIGIPGTIGAGIIDKHCGLEQKYCYRNGFPLMVHYGYLTPETDVQAHKMAIDCLFHSVQSFFNSEKQLSATSTEKTNTNSKKYLKKMLSKWSGCIINTHGWINDYGYDSTIEACYKFSVGTVVVLGDYRLFERIHKDILGFYPGQGRSRRDLHRNTSSTKVLFVQRNYSTVKRNGFQRRRLRYERFEQYFNSISSSHVTLTIPFSNHTIYRFYVRDNFMRFLQNRYKENISLGGCDTEISKSSESITLDYYLTCNVERKGKNRSGSDYDQVVFYRIEKEILIYLMNRVLSVLAIKIDYLFPASSNRHSILTPKQVLQVKGFALVTQIDLENETFQILISKELSQEIVNGQAVLLIHNTSYDRDEILE</sequence>
<dbReference type="InterPro" id="IPR045116">
    <property type="entry name" value="Clp1/Grc3"/>
</dbReference>
<protein>
    <recommendedName>
        <fullName evidence="3">Clp1 P-loop domain-containing protein</fullName>
    </recommendedName>
</protein>
<evidence type="ECO:0000256" key="1">
    <source>
        <dbReference type="ARBA" id="ARBA00022741"/>
    </source>
</evidence>
<dbReference type="GO" id="GO:0051731">
    <property type="term" value="F:polynucleotide 5'-hydroxyl-kinase activity"/>
    <property type="evidence" value="ECO:0007669"/>
    <property type="project" value="InterPro"/>
</dbReference>
<keyword evidence="1" id="KW-0547">Nucleotide-binding</keyword>
<dbReference type="GO" id="GO:0006388">
    <property type="term" value="P:tRNA splicing, via endonucleolytic cleavage and ligation"/>
    <property type="evidence" value="ECO:0007669"/>
    <property type="project" value="TreeGrafter"/>
</dbReference>
<keyword evidence="5" id="KW-1185">Reference proteome</keyword>
<proteinExistence type="predicted"/>
<dbReference type="InterPro" id="IPR032319">
    <property type="entry name" value="CLP1_P"/>
</dbReference>
<evidence type="ECO:0000313" key="4">
    <source>
        <dbReference type="EMBL" id="KAJ6217655.1"/>
    </source>
</evidence>
<dbReference type="GO" id="GO:0005524">
    <property type="term" value="F:ATP binding"/>
    <property type="evidence" value="ECO:0007669"/>
    <property type="project" value="UniProtKB-KW"/>
</dbReference>
<comment type="caution">
    <text evidence="4">The sequence shown here is derived from an EMBL/GenBank/DDBJ whole genome shotgun (WGS) entry which is preliminary data.</text>
</comment>
<dbReference type="Proteomes" id="UP001142055">
    <property type="component" value="Chromosome 3"/>
</dbReference>
<dbReference type="Pfam" id="PF16575">
    <property type="entry name" value="CLP1_P"/>
    <property type="match status" value="2"/>
</dbReference>
<evidence type="ECO:0000259" key="3">
    <source>
        <dbReference type="Pfam" id="PF16575"/>
    </source>
</evidence>
<reference evidence="4" key="1">
    <citation type="submission" date="2022-12" db="EMBL/GenBank/DDBJ databases">
        <title>Genome assemblies of Blomia tropicalis.</title>
        <authorList>
            <person name="Cui Y."/>
        </authorList>
    </citation>
    <scope>NUCLEOTIDE SEQUENCE</scope>
    <source>
        <tissue evidence="4">Adult mites</tissue>
    </source>
</reference>